<dbReference type="SMART" id="SM00237">
    <property type="entry name" value="Calx_beta"/>
    <property type="match status" value="4"/>
</dbReference>
<evidence type="ECO:0000256" key="4">
    <source>
        <dbReference type="ARBA" id="ARBA00023065"/>
    </source>
</evidence>
<proteinExistence type="predicted"/>
<gene>
    <name evidence="5" type="ORF">PACLA_8A081863</name>
</gene>
<accession>A0A6S7HCU4</accession>
<keyword evidence="6" id="KW-1185">Reference proteome</keyword>
<keyword evidence="2" id="KW-0677">Repeat</keyword>
<dbReference type="GO" id="GO:0016020">
    <property type="term" value="C:membrane"/>
    <property type="evidence" value="ECO:0007669"/>
    <property type="project" value="InterPro"/>
</dbReference>
<reference evidence="5" key="1">
    <citation type="submission" date="2020-04" db="EMBL/GenBank/DDBJ databases">
        <authorList>
            <person name="Alioto T."/>
            <person name="Alioto T."/>
            <person name="Gomez Garrido J."/>
        </authorList>
    </citation>
    <scope>NUCLEOTIDE SEQUENCE</scope>
    <source>
        <strain evidence="5">A484AB</strain>
    </source>
</reference>
<dbReference type="Proteomes" id="UP001152795">
    <property type="component" value="Unassembled WGS sequence"/>
</dbReference>
<name>A0A6S7HCU4_PARCT</name>
<sequence>MSHLIFHFSITPRRHTADEDDFNGTVKYITFQRGETGPQFVEIDLFDDLSIEPTETFTVSLSSKSRAILGKSSAVNIQDVDVVINFTRSVYNVRENEGKETVAISVTNGAVSEPVTVSVTPRLGTAGEEDFDVTVKHVTFQTGETGPKFVDIGLVDDTDDEPTEKFTLSLSSNSRAILGGPSAVNIIDNDVPPPPVIKFTQPIYNASESDNAVVGISVTDGKVTEPVIVSITPNSDTAGKGDFDGAVKEVTFQPGERGPKFVEIGLIDDFVDEPTEKFTVSLSSDSRAILGGPSSVNIIDDDAPPPPVIKFTQPIYNASESGNAVVGISVTSGKVTESVTVRIIPNSGHSDTASQDDFDSTVKYITFKPDETGPILVEIDLVDDSVDEPTETFTVSLKSSSHAILGGPSSVNIKDDVPPPPVVIKFTQPIYNASESDNAVVGISVTDGKVTEPVIVSITPNSDTAGKEDFDGAVKEVTFQPGERGPKFVEIGLIDDFVDEPTEKFTVSLSSDSRAILGGPSSVNIIDDDVPPPPVIKFTQPIYNASESGNAVVGISVTSGKVTESVTVR</sequence>
<dbReference type="PANTHER" id="PTHR11878">
    <property type="entry name" value="SODIUM/CALCIUM EXCHANGER"/>
    <property type="match status" value="1"/>
</dbReference>
<dbReference type="EMBL" id="CACRXK020004256">
    <property type="protein sequence ID" value="CAB4002106.1"/>
    <property type="molecule type" value="Genomic_DNA"/>
</dbReference>
<evidence type="ECO:0000256" key="1">
    <source>
        <dbReference type="ARBA" id="ARBA00022729"/>
    </source>
</evidence>
<evidence type="ECO:0000256" key="2">
    <source>
        <dbReference type="ARBA" id="ARBA00022737"/>
    </source>
</evidence>
<dbReference type="Gene3D" id="2.60.40.2030">
    <property type="match status" value="5"/>
</dbReference>
<evidence type="ECO:0000313" key="6">
    <source>
        <dbReference type="Proteomes" id="UP001152795"/>
    </source>
</evidence>
<keyword evidence="1" id="KW-0732">Signal</keyword>
<dbReference type="InterPro" id="IPR003644">
    <property type="entry name" value="Calx_beta"/>
</dbReference>
<dbReference type="InterPro" id="IPR051171">
    <property type="entry name" value="CaCA"/>
</dbReference>
<dbReference type="GO" id="GO:0030001">
    <property type="term" value="P:metal ion transport"/>
    <property type="evidence" value="ECO:0007669"/>
    <property type="project" value="TreeGrafter"/>
</dbReference>
<organism evidence="5 6">
    <name type="scientific">Paramuricea clavata</name>
    <name type="common">Red gorgonian</name>
    <name type="synonym">Violescent sea-whip</name>
    <dbReference type="NCBI Taxonomy" id="317549"/>
    <lineage>
        <taxon>Eukaryota</taxon>
        <taxon>Metazoa</taxon>
        <taxon>Cnidaria</taxon>
        <taxon>Anthozoa</taxon>
        <taxon>Octocorallia</taxon>
        <taxon>Malacalcyonacea</taxon>
        <taxon>Plexauridae</taxon>
        <taxon>Paramuricea</taxon>
    </lineage>
</organism>
<evidence type="ECO:0000256" key="3">
    <source>
        <dbReference type="ARBA" id="ARBA00022837"/>
    </source>
</evidence>
<keyword evidence="4" id="KW-0406">Ion transport</keyword>
<dbReference type="AlphaFoldDB" id="A0A6S7HCU4"/>
<dbReference type="GO" id="GO:0007154">
    <property type="term" value="P:cell communication"/>
    <property type="evidence" value="ECO:0007669"/>
    <property type="project" value="InterPro"/>
</dbReference>
<keyword evidence="3" id="KW-0106">Calcium</keyword>
<keyword evidence="4" id="KW-0813">Transport</keyword>
<comment type="caution">
    <text evidence="5">The sequence shown here is derived from an EMBL/GenBank/DDBJ whole genome shotgun (WGS) entry which is preliminary data.</text>
</comment>
<dbReference type="PANTHER" id="PTHR11878:SF65">
    <property type="entry name" value="NA_CA-EXCHANGE PROTEIN, ISOFORM G"/>
    <property type="match status" value="1"/>
</dbReference>
<evidence type="ECO:0000313" key="5">
    <source>
        <dbReference type="EMBL" id="CAB4002106.1"/>
    </source>
</evidence>
<dbReference type="Pfam" id="PF03160">
    <property type="entry name" value="Calx-beta"/>
    <property type="match status" value="5"/>
</dbReference>
<dbReference type="OrthoDB" id="2324346at2759"/>
<dbReference type="InterPro" id="IPR038081">
    <property type="entry name" value="CalX-like_sf"/>
</dbReference>
<protein>
    <submittedName>
        <fullName evidence="5">Uncharacterized protein</fullName>
    </submittedName>
</protein>
<dbReference type="SUPFAM" id="SSF141072">
    <property type="entry name" value="CalX-like"/>
    <property type="match status" value="5"/>
</dbReference>